<reference evidence="3" key="1">
    <citation type="submission" date="2021-01" db="EMBL/GenBank/DDBJ databases">
        <authorList>
            <person name="Corre E."/>
            <person name="Pelletier E."/>
            <person name="Niang G."/>
            <person name="Scheremetjew M."/>
            <person name="Finn R."/>
            <person name="Kale V."/>
            <person name="Holt S."/>
            <person name="Cochrane G."/>
            <person name="Meng A."/>
            <person name="Brown T."/>
            <person name="Cohen L."/>
        </authorList>
    </citation>
    <scope>NUCLEOTIDE SEQUENCE</scope>
    <source>
        <strain evidence="3">CCMP2084</strain>
    </source>
</reference>
<dbReference type="EMBL" id="HBHQ01010337">
    <property type="protein sequence ID" value="CAD9815122.1"/>
    <property type="molecule type" value="Transcribed_RNA"/>
</dbReference>
<protein>
    <submittedName>
        <fullName evidence="3">Uncharacterized protein</fullName>
    </submittedName>
</protein>
<organism evidence="3">
    <name type="scientific">Attheya septentrionalis</name>
    <dbReference type="NCBI Taxonomy" id="420275"/>
    <lineage>
        <taxon>Eukaryota</taxon>
        <taxon>Sar</taxon>
        <taxon>Stramenopiles</taxon>
        <taxon>Ochrophyta</taxon>
        <taxon>Bacillariophyta</taxon>
        <taxon>Coscinodiscophyceae</taxon>
        <taxon>Chaetocerotophycidae</taxon>
        <taxon>Chaetocerotales</taxon>
        <taxon>Attheyaceae</taxon>
        <taxon>Attheya</taxon>
    </lineage>
</organism>
<feature type="transmembrane region" description="Helical" evidence="2">
    <location>
        <begin position="191"/>
        <end position="213"/>
    </location>
</feature>
<evidence type="ECO:0000256" key="1">
    <source>
        <dbReference type="SAM" id="MobiDB-lite"/>
    </source>
</evidence>
<feature type="transmembrane region" description="Helical" evidence="2">
    <location>
        <begin position="93"/>
        <end position="115"/>
    </location>
</feature>
<evidence type="ECO:0000256" key="2">
    <source>
        <dbReference type="SAM" id="Phobius"/>
    </source>
</evidence>
<proteinExistence type="predicted"/>
<feature type="compositionally biased region" description="Polar residues" evidence="1">
    <location>
        <begin position="255"/>
        <end position="275"/>
    </location>
</feature>
<keyword evidence="2" id="KW-1133">Transmembrane helix</keyword>
<accession>A0A7S2UC47</accession>
<feature type="region of interest" description="Disordered" evidence="1">
    <location>
        <begin position="228"/>
        <end position="275"/>
    </location>
</feature>
<feature type="transmembrane region" description="Helical" evidence="2">
    <location>
        <begin position="142"/>
        <end position="163"/>
    </location>
</feature>
<sequence length="275" mass="30443">MAPKTLCGSLITTRRNLLAVIWSATTVLSVLTFVVVLLFTVEIHVKYRAMVRLAEQVDDDDDAYNEGGGGSQDEDKDYYPQLAYTSSHSMTFVAIYTTLLSLALNFYGSTAIIGFTNMRGEYMPPCFSGGTVQMPGQHRMKVGIFGGALVLFANLLVLCAVIFGEFQVVDYMDEKDKEDIPSYAVERISRVLAVAFMFLAVIYLLFAGMLCIYHSSISDRAEDVDYEEEYNNGDDKDQSLVRHCSPIPGTEGYLSPQNNNSDDFSSSATGESYDL</sequence>
<name>A0A7S2UC47_9STRA</name>
<keyword evidence="2" id="KW-0812">Transmembrane</keyword>
<gene>
    <name evidence="3" type="ORF">ASEP1449_LOCUS6948</name>
</gene>
<evidence type="ECO:0000313" key="3">
    <source>
        <dbReference type="EMBL" id="CAD9815122.1"/>
    </source>
</evidence>
<dbReference type="AlphaFoldDB" id="A0A7S2UC47"/>
<feature type="transmembrane region" description="Helical" evidence="2">
    <location>
        <begin position="20"/>
        <end position="41"/>
    </location>
</feature>
<keyword evidence="2" id="KW-0472">Membrane</keyword>